<gene>
    <name evidence="1" type="ordered locus">DGo_CA0496</name>
</gene>
<proteinExistence type="predicted"/>
<dbReference type="PATRIC" id="fig|745776.4.peg.505"/>
<name>H8GW58_DEIGI</name>
<dbReference type="HOGENOM" id="CLU_173133_0_0_0"/>
<reference evidence="1 2" key="1">
    <citation type="journal article" date="2012" name="PLoS ONE">
        <title>Genome sequence and transcriptome analysis of the radioresistant bacterium Deinococcus gobiensis: insights into the extreme environmental adaptations.</title>
        <authorList>
            <person name="Yuan M."/>
            <person name="Chen M."/>
            <person name="Zhang W."/>
            <person name="Lu W."/>
            <person name="Wang J."/>
            <person name="Yang M."/>
            <person name="Zhao P."/>
            <person name="Tang R."/>
            <person name="Li X."/>
            <person name="Hao Y."/>
            <person name="Zhou Z."/>
            <person name="Zhan Y."/>
            <person name="Yu H."/>
            <person name="Teng C."/>
            <person name="Yan Y."/>
            <person name="Ping S."/>
            <person name="Wang Y."/>
            <person name="Lin M."/>
        </authorList>
    </citation>
    <scope>NUCLEOTIDE SEQUENCE [LARGE SCALE GENOMIC DNA]</scope>
    <source>
        <strain evidence="1 2">I-0</strain>
    </source>
</reference>
<sequence length="109" mass="11809">MAAYLGRATALLWPERRRAVRAELYAHLYHEHLDARLRGLDEAAAWAEALRAAGPVWGVALRLAQVHMGGLTVRTLLLGAALGGAAYAVRPHLTHVPLPVPAQTQPVRP</sequence>
<keyword evidence="2" id="KW-1185">Reference proteome</keyword>
<dbReference type="AlphaFoldDB" id="H8GW58"/>
<dbReference type="KEGG" id="dgo:DGo_CA0496"/>
<evidence type="ECO:0000313" key="2">
    <source>
        <dbReference type="Proteomes" id="UP000007575"/>
    </source>
</evidence>
<accession>H8GW58</accession>
<dbReference type="Proteomes" id="UP000007575">
    <property type="component" value="Chromosome"/>
</dbReference>
<organism evidence="1 2">
    <name type="scientific">Deinococcus gobiensis (strain DSM 21396 / JCM 16679 / CGMCC 1.7299 / I-0)</name>
    <dbReference type="NCBI Taxonomy" id="745776"/>
    <lineage>
        <taxon>Bacteria</taxon>
        <taxon>Thermotogati</taxon>
        <taxon>Deinococcota</taxon>
        <taxon>Deinococci</taxon>
        <taxon>Deinococcales</taxon>
        <taxon>Deinococcaceae</taxon>
        <taxon>Deinococcus</taxon>
    </lineage>
</organism>
<evidence type="ECO:0000313" key="1">
    <source>
        <dbReference type="EMBL" id="AFD24423.1"/>
    </source>
</evidence>
<dbReference type="EMBL" id="CP002191">
    <property type="protein sequence ID" value="AFD24423.1"/>
    <property type="molecule type" value="Genomic_DNA"/>
</dbReference>
<protein>
    <submittedName>
        <fullName evidence="1">Uncharacterized protein</fullName>
    </submittedName>
</protein>
<dbReference type="STRING" id="745776.DGo_CA0496"/>